<evidence type="ECO:0000313" key="1">
    <source>
        <dbReference type="EMBL" id="AYJ87921.1"/>
    </source>
</evidence>
<sequence>MGSIFVSGTGFAAPTRALAALGIPIFLWASLIGATAPGSIDAGVEGLRSAKGQVLVCLTMRPDHFPDCQGDPQARRLTVPTAKAAALRFTDLPTGGYAIALIHDENGNNKLDTFFGIPKEGFGFSRNPVIRFGAPKFAAARFDVASGNVDEMVRVKYML</sequence>
<accession>A0A494TQ10</accession>
<dbReference type="Pfam" id="PF09912">
    <property type="entry name" value="DUF2141"/>
    <property type="match status" value="1"/>
</dbReference>
<dbReference type="Proteomes" id="UP000276254">
    <property type="component" value="Chromosome"/>
</dbReference>
<organism evidence="1 2">
    <name type="scientific">Sphingomonas paeninsulae</name>
    <dbReference type="NCBI Taxonomy" id="2319844"/>
    <lineage>
        <taxon>Bacteria</taxon>
        <taxon>Pseudomonadati</taxon>
        <taxon>Pseudomonadota</taxon>
        <taxon>Alphaproteobacteria</taxon>
        <taxon>Sphingomonadales</taxon>
        <taxon>Sphingomonadaceae</taxon>
        <taxon>Sphingomonas</taxon>
    </lineage>
</organism>
<dbReference type="AlphaFoldDB" id="A0A494TQ10"/>
<dbReference type="OrthoDB" id="9788332at2"/>
<reference evidence="1 2" key="1">
    <citation type="submission" date="2018-09" db="EMBL/GenBank/DDBJ databases">
        <title>Sphingomonas peninsula sp. nov., isolated from fildes peninsula, Antarctic soil.</title>
        <authorList>
            <person name="Yingchao G."/>
        </authorList>
    </citation>
    <scope>NUCLEOTIDE SEQUENCE [LARGE SCALE GENOMIC DNA]</scope>
    <source>
        <strain evidence="1 2">YZ-8</strain>
    </source>
</reference>
<dbReference type="InterPro" id="IPR018673">
    <property type="entry name" value="DUF2141"/>
</dbReference>
<gene>
    <name evidence="1" type="ORF">D3Y57_11065</name>
</gene>
<evidence type="ECO:0000313" key="2">
    <source>
        <dbReference type="Proteomes" id="UP000276254"/>
    </source>
</evidence>
<proteinExistence type="predicted"/>
<dbReference type="EMBL" id="CP032829">
    <property type="protein sequence ID" value="AYJ87921.1"/>
    <property type="molecule type" value="Genomic_DNA"/>
</dbReference>
<protein>
    <submittedName>
        <fullName evidence="1">DUF2141 domain-containing protein</fullName>
    </submittedName>
</protein>
<keyword evidence="2" id="KW-1185">Reference proteome</keyword>
<name>A0A494TQ10_SPHPE</name>
<dbReference type="KEGG" id="spha:D3Y57_11065"/>